<dbReference type="AlphaFoldDB" id="A0A3B1E0Q9"/>
<dbReference type="Gene3D" id="2.60.40.10">
    <property type="entry name" value="Immunoglobulins"/>
    <property type="match status" value="2"/>
</dbReference>
<dbReference type="InterPro" id="IPR013783">
    <property type="entry name" value="Ig-like_fold"/>
</dbReference>
<dbReference type="PROSITE" id="PS00018">
    <property type="entry name" value="EF_HAND_1"/>
    <property type="match status" value="1"/>
</dbReference>
<reference evidence="3" key="1">
    <citation type="submission" date="2018-06" db="EMBL/GenBank/DDBJ databases">
        <authorList>
            <person name="Zhirakovskaya E."/>
        </authorList>
    </citation>
    <scope>NUCLEOTIDE SEQUENCE</scope>
</reference>
<protein>
    <recommendedName>
        <fullName evidence="2">Endonuclease/exonuclease/phosphatase domain-containing protein</fullName>
    </recommendedName>
</protein>
<dbReference type="GO" id="GO:0000272">
    <property type="term" value="P:polysaccharide catabolic process"/>
    <property type="evidence" value="ECO:0007669"/>
    <property type="project" value="InterPro"/>
</dbReference>
<evidence type="ECO:0000259" key="2">
    <source>
        <dbReference type="Pfam" id="PF03372"/>
    </source>
</evidence>
<dbReference type="InterPro" id="IPR036691">
    <property type="entry name" value="Endo/exonu/phosph_ase_sf"/>
</dbReference>
<evidence type="ECO:0000313" key="3">
    <source>
        <dbReference type="EMBL" id="VAX42478.1"/>
    </source>
</evidence>
<feature type="domain" description="Endonuclease/exonuclease/phosphatase" evidence="2">
    <location>
        <begin position="43"/>
        <end position="388"/>
    </location>
</feature>
<accession>A0A3B1E0Q9</accession>
<dbReference type="InterPro" id="IPR005135">
    <property type="entry name" value="Endo/exonuclease/phosphatase"/>
</dbReference>
<dbReference type="InterPro" id="IPR002105">
    <property type="entry name" value="Dockerin_1_rpt"/>
</dbReference>
<dbReference type="InterPro" id="IPR053783">
    <property type="entry name" value="Dockerin_dom_GC-type"/>
</dbReference>
<dbReference type="Gene3D" id="3.60.10.10">
    <property type="entry name" value="Endonuclease/exonuclease/phosphatase"/>
    <property type="match status" value="1"/>
</dbReference>
<sequence>MRLPHALLCIIGLLTLLSATVHSQWDPDNGQWGKSDPDHLRVMSWNVQDSICSSSSRKKEQLGDWHALVCIVASLRPDVLILQETGDNSGNGTGSGVDSIAELTTTIDLFLHGGNDPFEGGTVTSYVQKYAPDYDLPYVFVSSSHDGYNRNIILSRYPFADINGDGKSTISDIPFISPDEWAPGGNGGIRGFMFAELDLPDDIYEGDTVIANSHLKAGGGSDDHADRVRAAQNVGYYIYYLYAGGGTGTPDPNNKIADNPQATQILTATTPVIFGGDFNEDEQRNGSTVGPADWLVRGGGLGGSNGTDRDTTDSRYDTATEYFSGSRTTQSSSKLDYIAAWDSNAPFAREFLFLSSAVPTGKHPPELYNYPTPSNPNPALASNTASDHRPVIVDFILPTQIDSPPGEFALLTPADGQTDIDTTPTLYWEPASGASTYGLLLADNPGLSSPIIDLSGLAGTSFTVADGLLDASTTYYWGVIASNDIGDTDSTPYPASFTTRDLPPPGDFALLSPGNGTTDVDRESLFNWQNATDAETYTLTIATDAGLNNAVLEVTDLTESEYQVSGSTLSPCTSYYWGVTAFNAVGQTDSTPHPAQFETEGIADFSGNGTIDTIDFLLFLNLWNFGDPSADVNLDGTINTLDFLFYLNAFNAGC</sequence>
<dbReference type="Pfam" id="PF00404">
    <property type="entry name" value="Dockerin_1"/>
    <property type="match status" value="1"/>
</dbReference>
<feature type="region of interest" description="Disordered" evidence="1">
    <location>
        <begin position="283"/>
        <end position="314"/>
    </location>
</feature>
<dbReference type="SUPFAM" id="SSF56219">
    <property type="entry name" value="DNase I-like"/>
    <property type="match status" value="1"/>
</dbReference>
<name>A0A3B1E0Q9_9ZZZZ</name>
<evidence type="ECO:0000256" key="1">
    <source>
        <dbReference type="SAM" id="MobiDB-lite"/>
    </source>
</evidence>
<dbReference type="Pfam" id="PF03372">
    <property type="entry name" value="Exo_endo_phos"/>
    <property type="match status" value="1"/>
</dbReference>
<proteinExistence type="predicted"/>
<dbReference type="EMBL" id="UOGK01000698">
    <property type="protein sequence ID" value="VAX42478.1"/>
    <property type="molecule type" value="Genomic_DNA"/>
</dbReference>
<dbReference type="SUPFAM" id="SSF49265">
    <property type="entry name" value="Fibronectin type III"/>
    <property type="match status" value="1"/>
</dbReference>
<dbReference type="GO" id="GO:0004553">
    <property type="term" value="F:hydrolase activity, hydrolyzing O-glycosyl compounds"/>
    <property type="evidence" value="ECO:0007669"/>
    <property type="project" value="InterPro"/>
</dbReference>
<dbReference type="InterPro" id="IPR018247">
    <property type="entry name" value="EF_Hand_1_Ca_BS"/>
</dbReference>
<organism evidence="3">
    <name type="scientific">hydrothermal vent metagenome</name>
    <dbReference type="NCBI Taxonomy" id="652676"/>
    <lineage>
        <taxon>unclassified sequences</taxon>
        <taxon>metagenomes</taxon>
        <taxon>ecological metagenomes</taxon>
    </lineage>
</organism>
<gene>
    <name evidence="3" type="ORF">MNBD_PLANCTO03-2086</name>
</gene>
<dbReference type="InterPro" id="IPR036116">
    <property type="entry name" value="FN3_sf"/>
</dbReference>
<dbReference type="NCBIfam" id="NF041540">
    <property type="entry name" value="dockerin_GC"/>
    <property type="match status" value="1"/>
</dbReference>